<keyword evidence="4" id="KW-0804">Transcription</keyword>
<dbReference type="PANTHER" id="PTHR30346:SF28">
    <property type="entry name" value="HTH-TYPE TRANSCRIPTIONAL REGULATOR CYNR"/>
    <property type="match status" value="1"/>
</dbReference>
<dbReference type="GeneID" id="58098569"/>
<sequence>MEIKQLKYFIEVAKREHLSDAALELNIAQSAISRQITLLEKELQVTLFNREGRNIHITEEGQQLFSEATKIIEQLDNTVRLFHNQSETEHYIIRVGYVESYITQVLTLLMQSFENESTSIIQPILMEEEDIFSALLTDKIDIAFTAMSDEFKQHRSLKVSPLFEETFHVYAPKDDPITMATNPPLVQFSNKSIYELYPLPTKIRQTLVKTTKTPIQTITHPQLAEYILSKGRGYIVTASYHLLSKNPQKWREVSLEHTALKRTICQVVRLDNRKHDLQYLLEMIDKLLSRSTTYH</sequence>
<dbReference type="PANTHER" id="PTHR30346">
    <property type="entry name" value="TRANSCRIPTIONAL DUAL REGULATOR HCAR-RELATED"/>
    <property type="match status" value="1"/>
</dbReference>
<evidence type="ECO:0000259" key="5">
    <source>
        <dbReference type="PROSITE" id="PS50931"/>
    </source>
</evidence>
<dbReference type="Gene3D" id="1.10.10.10">
    <property type="entry name" value="Winged helix-like DNA-binding domain superfamily/Winged helix DNA-binding domain"/>
    <property type="match status" value="1"/>
</dbReference>
<keyword evidence="3" id="KW-0238">DNA-binding</keyword>
<evidence type="ECO:0000256" key="1">
    <source>
        <dbReference type="ARBA" id="ARBA00009437"/>
    </source>
</evidence>
<evidence type="ECO:0000256" key="3">
    <source>
        <dbReference type="ARBA" id="ARBA00023125"/>
    </source>
</evidence>
<evidence type="ECO:0000256" key="4">
    <source>
        <dbReference type="ARBA" id="ARBA00023163"/>
    </source>
</evidence>
<dbReference type="RefSeq" id="WP_019467859.1">
    <property type="nucleotide sequence ID" value="NZ_BKAS01000002.1"/>
</dbReference>
<dbReference type="GO" id="GO:0003677">
    <property type="term" value="F:DNA binding"/>
    <property type="evidence" value="ECO:0007669"/>
    <property type="project" value="UniProtKB-KW"/>
</dbReference>
<dbReference type="Proteomes" id="UP000034455">
    <property type="component" value="Unassembled WGS sequence"/>
</dbReference>
<dbReference type="PRINTS" id="PR00039">
    <property type="entry name" value="HTHLYSR"/>
</dbReference>
<dbReference type="InterPro" id="IPR036390">
    <property type="entry name" value="WH_DNA-bd_sf"/>
</dbReference>
<proteinExistence type="inferred from homology"/>
<dbReference type="Pfam" id="PF00126">
    <property type="entry name" value="HTH_1"/>
    <property type="match status" value="1"/>
</dbReference>
<gene>
    <name evidence="6" type="ORF">UF66_0449</name>
</gene>
<evidence type="ECO:0000313" key="6">
    <source>
        <dbReference type="EMBL" id="KKI63960.1"/>
    </source>
</evidence>
<dbReference type="SUPFAM" id="SSF53850">
    <property type="entry name" value="Periplasmic binding protein-like II"/>
    <property type="match status" value="1"/>
</dbReference>
<accession>A0A0M2P170</accession>
<reference evidence="6 7" key="1">
    <citation type="submission" date="2015-03" db="EMBL/GenBank/DDBJ databases">
        <title>Genome Assembly of Staphylococcus cohnii subsp. cohnii strain G22B2.</title>
        <authorList>
            <person name="Nair G."/>
            <person name="Kaur G."/>
            <person name="Khatri I."/>
            <person name="Singh N.K."/>
            <person name="Sathyabama S."/>
            <person name="Maurya S.K."/>
            <person name="Subramanian S."/>
            <person name="Agrewala J.N."/>
            <person name="Mayilraj S."/>
        </authorList>
    </citation>
    <scope>NUCLEOTIDE SEQUENCE [LARGE SCALE GENOMIC DNA]</scope>
    <source>
        <strain evidence="6 7">G22B2</strain>
    </source>
</reference>
<keyword evidence="2" id="KW-0805">Transcription regulation</keyword>
<dbReference type="InterPro" id="IPR000847">
    <property type="entry name" value="LysR_HTH_N"/>
</dbReference>
<dbReference type="EMBL" id="LAKJ01000012">
    <property type="protein sequence ID" value="KKI63960.1"/>
    <property type="molecule type" value="Genomic_DNA"/>
</dbReference>
<comment type="similarity">
    <text evidence="1">Belongs to the LysR transcriptional regulatory family.</text>
</comment>
<comment type="caution">
    <text evidence="6">The sequence shown here is derived from an EMBL/GenBank/DDBJ whole genome shotgun (WGS) entry which is preliminary data.</text>
</comment>
<dbReference type="SUPFAM" id="SSF46785">
    <property type="entry name" value="Winged helix' DNA-binding domain"/>
    <property type="match status" value="1"/>
</dbReference>
<dbReference type="FunFam" id="1.10.10.10:FF:000001">
    <property type="entry name" value="LysR family transcriptional regulator"/>
    <property type="match status" value="1"/>
</dbReference>
<dbReference type="InterPro" id="IPR036388">
    <property type="entry name" value="WH-like_DNA-bd_sf"/>
</dbReference>
<protein>
    <submittedName>
        <fullName evidence="6">GltC, transcription activator of glutamate synthase operon</fullName>
    </submittedName>
</protein>
<evidence type="ECO:0000313" key="7">
    <source>
        <dbReference type="Proteomes" id="UP000034455"/>
    </source>
</evidence>
<organism evidence="6 7">
    <name type="scientific">Staphylococcus cohnii subsp. cohnii</name>
    <dbReference type="NCBI Taxonomy" id="74704"/>
    <lineage>
        <taxon>Bacteria</taxon>
        <taxon>Bacillati</taxon>
        <taxon>Bacillota</taxon>
        <taxon>Bacilli</taxon>
        <taxon>Bacillales</taxon>
        <taxon>Staphylococcaceae</taxon>
        <taxon>Staphylococcus</taxon>
        <taxon>Staphylococcus cohnii species complex</taxon>
    </lineage>
</organism>
<evidence type="ECO:0000256" key="2">
    <source>
        <dbReference type="ARBA" id="ARBA00023015"/>
    </source>
</evidence>
<dbReference type="GO" id="GO:0032993">
    <property type="term" value="C:protein-DNA complex"/>
    <property type="evidence" value="ECO:0007669"/>
    <property type="project" value="TreeGrafter"/>
</dbReference>
<feature type="domain" description="HTH lysR-type" evidence="5">
    <location>
        <begin position="1"/>
        <end position="58"/>
    </location>
</feature>
<dbReference type="PATRIC" id="fig|74704.6.peg.463"/>
<dbReference type="Gene3D" id="3.40.190.10">
    <property type="entry name" value="Periplasmic binding protein-like II"/>
    <property type="match status" value="2"/>
</dbReference>
<dbReference type="PROSITE" id="PS50931">
    <property type="entry name" value="HTH_LYSR"/>
    <property type="match status" value="1"/>
</dbReference>
<name>A0A0M2P170_STACC</name>
<dbReference type="GO" id="GO:0003700">
    <property type="term" value="F:DNA-binding transcription factor activity"/>
    <property type="evidence" value="ECO:0007669"/>
    <property type="project" value="InterPro"/>
</dbReference>
<dbReference type="NCBIfam" id="NF047354">
    <property type="entry name" value="trans_reg_GltC"/>
    <property type="match status" value="1"/>
</dbReference>
<dbReference type="AlphaFoldDB" id="A0A0M2P170"/>